<dbReference type="AlphaFoldDB" id="A0A3S6QWK2"/>
<dbReference type="GO" id="GO:0046983">
    <property type="term" value="F:protein dimerization activity"/>
    <property type="evidence" value="ECO:0007669"/>
    <property type="project" value="InterPro"/>
</dbReference>
<accession>A0A3S6QWK2</accession>
<dbReference type="Gene3D" id="3.30.565.10">
    <property type="entry name" value="Histidine kinase-like ATPase, C-terminal domain"/>
    <property type="match status" value="1"/>
</dbReference>
<feature type="transmembrane region" description="Helical" evidence="6">
    <location>
        <begin position="12"/>
        <end position="29"/>
    </location>
</feature>
<keyword evidence="4 8" id="KW-0418">Kinase</keyword>
<reference evidence="8 9" key="1">
    <citation type="submission" date="2016-11" db="EMBL/GenBank/DDBJ databases">
        <title>Interaction between Lactobacillus species and yeast in water kefir.</title>
        <authorList>
            <person name="Behr J."/>
            <person name="Xu D."/>
            <person name="Vogel R.F."/>
        </authorList>
    </citation>
    <scope>NUCLEOTIDE SEQUENCE [LARGE SCALE GENOMIC DNA]</scope>
    <source>
        <strain evidence="8 9">TMW 1.1827</strain>
    </source>
</reference>
<evidence type="ECO:0000256" key="4">
    <source>
        <dbReference type="ARBA" id="ARBA00022777"/>
    </source>
</evidence>
<keyword evidence="6" id="KW-0472">Membrane</keyword>
<evidence type="ECO:0000256" key="3">
    <source>
        <dbReference type="ARBA" id="ARBA00022679"/>
    </source>
</evidence>
<evidence type="ECO:0000313" key="8">
    <source>
        <dbReference type="EMBL" id="AUJ32149.1"/>
    </source>
</evidence>
<evidence type="ECO:0000256" key="6">
    <source>
        <dbReference type="SAM" id="Phobius"/>
    </source>
</evidence>
<evidence type="ECO:0000313" key="9">
    <source>
        <dbReference type="Proteomes" id="UP000324497"/>
    </source>
</evidence>
<feature type="transmembrane region" description="Helical" evidence="6">
    <location>
        <begin position="106"/>
        <end position="123"/>
    </location>
</feature>
<dbReference type="InterPro" id="IPR036890">
    <property type="entry name" value="HATPase_C_sf"/>
</dbReference>
<dbReference type="InterPro" id="IPR050482">
    <property type="entry name" value="Sensor_HK_TwoCompSys"/>
</dbReference>
<keyword evidence="5" id="KW-0902">Two-component regulatory system</keyword>
<dbReference type="Pfam" id="PF07730">
    <property type="entry name" value="HisKA_3"/>
    <property type="match status" value="1"/>
</dbReference>
<gene>
    <name evidence="8" type="ORF">BSQ50_06015</name>
</gene>
<sequence length="365" mass="42540">MFNKIKNIDWFSYIWFLYLPYTAIEYLPMKDTQDKFWLLMIFLFVLVYILVNEVTKYRVLTITLELLITGAFAFFSFNFYLIIFPAWQVSFILVRYPRKYYRIFAIGYYLILAISLFHLQVIYPNVWHQNTMVGMIFPLVSPIIAYAFAFSLYKQRQLNQTNRRLEAIIRRGERERIARDLHDTLGQSFSMITIKTELAKKLLVKDPAKVIDELTDIEKTSRQNLKLVRNIVNDLHKQSLSEVLMKQSKNLSAANILFFSKGEEQASEWPTIIQDRFGAAIVEAVSNILRHAKAHEVQLIFSSEAGFYQVEVIDDGTGGNFEKTNSNGIKGMQARMLEGKGTFEIYHNKRGTHVLMKQAKVNGYD</sequence>
<dbReference type="KEGG" id="lng:BSQ50_06015"/>
<dbReference type="InterPro" id="IPR011712">
    <property type="entry name" value="Sig_transdc_His_kin_sub3_dim/P"/>
</dbReference>
<protein>
    <recommendedName>
        <fullName evidence="2">histidine kinase</fullName>
        <ecNumber evidence="2">2.7.13.3</ecNumber>
    </recommendedName>
</protein>
<feature type="domain" description="Signal transduction histidine kinase subgroup 3 dimerisation and phosphoacceptor" evidence="7">
    <location>
        <begin position="173"/>
        <end position="239"/>
    </location>
</feature>
<comment type="catalytic activity">
    <reaction evidence="1">
        <text>ATP + protein L-histidine = ADP + protein N-phospho-L-histidine.</text>
        <dbReference type="EC" id="2.7.13.3"/>
    </reaction>
</comment>
<dbReference type="Proteomes" id="UP000324497">
    <property type="component" value="Chromosome"/>
</dbReference>
<feature type="transmembrane region" description="Helical" evidence="6">
    <location>
        <begin position="135"/>
        <end position="153"/>
    </location>
</feature>
<dbReference type="GO" id="GO:0000155">
    <property type="term" value="F:phosphorelay sensor kinase activity"/>
    <property type="evidence" value="ECO:0007669"/>
    <property type="project" value="InterPro"/>
</dbReference>
<keyword evidence="3" id="KW-0808">Transferase</keyword>
<keyword evidence="6" id="KW-1133">Transmembrane helix</keyword>
<keyword evidence="6" id="KW-0812">Transmembrane</keyword>
<feature type="transmembrane region" description="Helical" evidence="6">
    <location>
        <begin position="71"/>
        <end position="94"/>
    </location>
</feature>
<dbReference type="SUPFAM" id="SSF55874">
    <property type="entry name" value="ATPase domain of HSP90 chaperone/DNA topoisomerase II/histidine kinase"/>
    <property type="match status" value="1"/>
</dbReference>
<evidence type="ECO:0000259" key="7">
    <source>
        <dbReference type="Pfam" id="PF07730"/>
    </source>
</evidence>
<evidence type="ECO:0000256" key="2">
    <source>
        <dbReference type="ARBA" id="ARBA00012438"/>
    </source>
</evidence>
<dbReference type="PANTHER" id="PTHR24421:SF63">
    <property type="entry name" value="SENSOR HISTIDINE KINASE DESK"/>
    <property type="match status" value="1"/>
</dbReference>
<feature type="transmembrane region" description="Helical" evidence="6">
    <location>
        <begin position="36"/>
        <end position="51"/>
    </location>
</feature>
<name>A0A3S6QWK2_9LACO</name>
<dbReference type="EMBL" id="CP018180">
    <property type="protein sequence ID" value="AUJ32149.1"/>
    <property type="molecule type" value="Genomic_DNA"/>
</dbReference>
<dbReference type="GO" id="GO:0016020">
    <property type="term" value="C:membrane"/>
    <property type="evidence" value="ECO:0007669"/>
    <property type="project" value="InterPro"/>
</dbReference>
<dbReference type="Gene3D" id="1.20.5.1930">
    <property type="match status" value="1"/>
</dbReference>
<organism evidence="8 9">
    <name type="scientific">Liquorilactobacillus nagelii</name>
    <dbReference type="NCBI Taxonomy" id="82688"/>
    <lineage>
        <taxon>Bacteria</taxon>
        <taxon>Bacillati</taxon>
        <taxon>Bacillota</taxon>
        <taxon>Bacilli</taxon>
        <taxon>Lactobacillales</taxon>
        <taxon>Lactobacillaceae</taxon>
        <taxon>Liquorilactobacillus</taxon>
    </lineage>
</organism>
<evidence type="ECO:0000256" key="1">
    <source>
        <dbReference type="ARBA" id="ARBA00000085"/>
    </source>
</evidence>
<proteinExistence type="predicted"/>
<dbReference type="EC" id="2.7.13.3" evidence="2"/>
<evidence type="ECO:0000256" key="5">
    <source>
        <dbReference type="ARBA" id="ARBA00023012"/>
    </source>
</evidence>
<dbReference type="RefSeq" id="WP_148126737.1">
    <property type="nucleotide sequence ID" value="NZ_CP018180.1"/>
</dbReference>
<dbReference type="PANTHER" id="PTHR24421">
    <property type="entry name" value="NITRATE/NITRITE SENSOR PROTEIN NARX-RELATED"/>
    <property type="match status" value="1"/>
</dbReference>
<keyword evidence="9" id="KW-1185">Reference proteome</keyword>